<evidence type="ECO:0000313" key="2">
    <source>
        <dbReference type="EMBL" id="MDW9253382.1"/>
    </source>
</evidence>
<protein>
    <submittedName>
        <fullName evidence="2">Uncharacterized protein</fullName>
    </submittedName>
</protein>
<dbReference type="Proteomes" id="UP001272137">
    <property type="component" value="Unassembled WGS sequence"/>
</dbReference>
<comment type="caution">
    <text evidence="2">The sequence shown here is derived from an EMBL/GenBank/DDBJ whole genome shotgun (WGS) entry which is preliminary data.</text>
</comment>
<feature type="compositionally biased region" description="Basic and acidic residues" evidence="1">
    <location>
        <begin position="1"/>
        <end position="12"/>
    </location>
</feature>
<organism evidence="2 3">
    <name type="scientific">Burkholderia thailandensis</name>
    <dbReference type="NCBI Taxonomy" id="57975"/>
    <lineage>
        <taxon>Bacteria</taxon>
        <taxon>Pseudomonadati</taxon>
        <taxon>Pseudomonadota</taxon>
        <taxon>Betaproteobacteria</taxon>
        <taxon>Burkholderiales</taxon>
        <taxon>Burkholderiaceae</taxon>
        <taxon>Burkholderia</taxon>
        <taxon>pseudomallei group</taxon>
    </lineage>
</organism>
<dbReference type="EMBL" id="QXCT01000001">
    <property type="protein sequence ID" value="MDW9253382.1"/>
    <property type="molecule type" value="Genomic_DNA"/>
</dbReference>
<proteinExistence type="predicted"/>
<evidence type="ECO:0000256" key="1">
    <source>
        <dbReference type="SAM" id="MobiDB-lite"/>
    </source>
</evidence>
<feature type="region of interest" description="Disordered" evidence="1">
    <location>
        <begin position="1"/>
        <end position="21"/>
    </location>
</feature>
<dbReference type="AlphaFoldDB" id="A0AAW9CX35"/>
<gene>
    <name evidence="2" type="ORF">C7S16_6520</name>
</gene>
<reference evidence="2" key="1">
    <citation type="submission" date="2018-08" db="EMBL/GenBank/DDBJ databases">
        <title>Identification of Burkholderia cepacia strains that express a Burkholderia pseudomallei-like capsular polysaccharide.</title>
        <authorList>
            <person name="Burtnick M.N."/>
            <person name="Vongsouvath M."/>
            <person name="Newton P."/>
            <person name="Wuthiekanun V."/>
            <person name="Limmathurotsakul D."/>
            <person name="Brett P.J."/>
            <person name="Chantratita N."/>
            <person name="Dance D.A."/>
        </authorList>
    </citation>
    <scope>NUCLEOTIDE SEQUENCE</scope>
    <source>
        <strain evidence="2">SBXCC001</strain>
    </source>
</reference>
<evidence type="ECO:0000313" key="3">
    <source>
        <dbReference type="Proteomes" id="UP001272137"/>
    </source>
</evidence>
<accession>A0AAW9CX35</accession>
<name>A0AAW9CX35_BURTH</name>
<sequence>MEAVTRSREGGRNARHKNMTGTIRCRMHPALVSFVRDRLAPRCMQRLAG</sequence>